<dbReference type="AlphaFoldDB" id="A0A835SHQ7"/>
<dbReference type="PANTHER" id="PTHR34196:SF4">
    <property type="entry name" value="OS06G0208200 PROTEIN"/>
    <property type="match status" value="1"/>
</dbReference>
<feature type="region of interest" description="Disordered" evidence="1">
    <location>
        <begin position="71"/>
        <end position="106"/>
    </location>
</feature>
<evidence type="ECO:0000313" key="2">
    <source>
        <dbReference type="EMBL" id="KAG0503898.1"/>
    </source>
</evidence>
<accession>A0A835SHQ7</accession>
<proteinExistence type="predicted"/>
<protein>
    <submittedName>
        <fullName evidence="2">Uncharacterized protein</fullName>
    </submittedName>
</protein>
<reference evidence="2 3" key="1">
    <citation type="journal article" date="2020" name="Nat. Food">
        <title>A phased Vanilla planifolia genome enables genetic improvement of flavour and production.</title>
        <authorList>
            <person name="Hasing T."/>
            <person name="Tang H."/>
            <person name="Brym M."/>
            <person name="Khazi F."/>
            <person name="Huang T."/>
            <person name="Chambers A.H."/>
        </authorList>
    </citation>
    <scope>NUCLEOTIDE SEQUENCE [LARGE SCALE GENOMIC DNA]</scope>
    <source>
        <tissue evidence="2">Leaf</tissue>
    </source>
</reference>
<sequence length="123" mass="14102">MERGLERESMVCDRDEECKLLECDVEFKPIAHPMEPPEEDQPAKCPMPDSSLVCEVEGMSKESLADKMLNMGEPSSENEESITLQTDRKRRHKVDEDSSTQTPLRGLQNNLFHVFQQCKDFSP</sequence>
<comment type="caution">
    <text evidence="2">The sequence shown here is derived from an EMBL/GenBank/DDBJ whole genome shotgun (WGS) entry which is preliminary data.</text>
</comment>
<gene>
    <name evidence="2" type="ORF">HPP92_003970</name>
</gene>
<dbReference type="Proteomes" id="UP000639772">
    <property type="component" value="Chromosome 1"/>
</dbReference>
<name>A0A835SHQ7_VANPL</name>
<dbReference type="OrthoDB" id="1269099at2759"/>
<evidence type="ECO:0000313" key="3">
    <source>
        <dbReference type="Proteomes" id="UP000639772"/>
    </source>
</evidence>
<evidence type="ECO:0000256" key="1">
    <source>
        <dbReference type="SAM" id="MobiDB-lite"/>
    </source>
</evidence>
<organism evidence="2 3">
    <name type="scientific">Vanilla planifolia</name>
    <name type="common">Vanilla</name>
    <dbReference type="NCBI Taxonomy" id="51239"/>
    <lineage>
        <taxon>Eukaryota</taxon>
        <taxon>Viridiplantae</taxon>
        <taxon>Streptophyta</taxon>
        <taxon>Embryophyta</taxon>
        <taxon>Tracheophyta</taxon>
        <taxon>Spermatophyta</taxon>
        <taxon>Magnoliopsida</taxon>
        <taxon>Liliopsida</taxon>
        <taxon>Asparagales</taxon>
        <taxon>Orchidaceae</taxon>
        <taxon>Vanilloideae</taxon>
        <taxon>Vanilleae</taxon>
        <taxon>Vanilla</taxon>
    </lineage>
</organism>
<feature type="region of interest" description="Disordered" evidence="1">
    <location>
        <begin position="31"/>
        <end position="50"/>
    </location>
</feature>
<dbReference type="PANTHER" id="PTHR34196">
    <property type="entry name" value="OS02G0697700 PROTEIN"/>
    <property type="match status" value="1"/>
</dbReference>
<dbReference type="EMBL" id="JADCNM010000001">
    <property type="protein sequence ID" value="KAG0503898.1"/>
    <property type="molecule type" value="Genomic_DNA"/>
</dbReference>